<name>A0A3S5AED4_9PLAT</name>
<evidence type="ECO:0000313" key="3">
    <source>
        <dbReference type="Proteomes" id="UP000784294"/>
    </source>
</evidence>
<proteinExistence type="predicted"/>
<evidence type="ECO:0008006" key="4">
    <source>
        <dbReference type="Google" id="ProtNLM"/>
    </source>
</evidence>
<feature type="signal peptide" evidence="1">
    <location>
        <begin position="1"/>
        <end position="22"/>
    </location>
</feature>
<dbReference type="EMBL" id="CAAALY010020685">
    <property type="protein sequence ID" value="VEL14304.1"/>
    <property type="molecule type" value="Genomic_DNA"/>
</dbReference>
<comment type="caution">
    <text evidence="2">The sequence shown here is derived from an EMBL/GenBank/DDBJ whole genome shotgun (WGS) entry which is preliminary data.</text>
</comment>
<dbReference type="AlphaFoldDB" id="A0A3S5AED4"/>
<dbReference type="OrthoDB" id="10012272at2759"/>
<protein>
    <recommendedName>
        <fullName evidence="4">Laminin G domain-containing protein</fullName>
    </recommendedName>
</protein>
<gene>
    <name evidence="2" type="ORF">PXEA_LOCUS7744</name>
</gene>
<accession>A0A3S5AED4</accession>
<evidence type="ECO:0000256" key="1">
    <source>
        <dbReference type="SAM" id="SignalP"/>
    </source>
</evidence>
<keyword evidence="1" id="KW-0732">Signal</keyword>
<sequence length="169" mass="18656">MSISLQGCRLILQIMIVPTSIADESATGRQPTRWTYGPLPEVFCAPAHNGGPGVWTHYAITFSRNEPSPLIRLLIDGQDLGSAEYPIEELLPTRIFFNPYTMVAKPRITFGACYNPETRLAKEFLNGELSGVMLLMTRTEPANNLRCISQCGESLLLPDAMKVNNTAVL</sequence>
<organism evidence="2 3">
    <name type="scientific">Protopolystoma xenopodis</name>
    <dbReference type="NCBI Taxonomy" id="117903"/>
    <lineage>
        <taxon>Eukaryota</taxon>
        <taxon>Metazoa</taxon>
        <taxon>Spiralia</taxon>
        <taxon>Lophotrochozoa</taxon>
        <taxon>Platyhelminthes</taxon>
        <taxon>Monogenea</taxon>
        <taxon>Polyopisthocotylea</taxon>
        <taxon>Polystomatidea</taxon>
        <taxon>Polystomatidae</taxon>
        <taxon>Protopolystoma</taxon>
    </lineage>
</organism>
<feature type="chain" id="PRO_5018726889" description="Laminin G domain-containing protein" evidence="1">
    <location>
        <begin position="23"/>
        <end position="169"/>
    </location>
</feature>
<reference evidence="2" key="1">
    <citation type="submission" date="2018-11" db="EMBL/GenBank/DDBJ databases">
        <authorList>
            <consortium name="Pathogen Informatics"/>
        </authorList>
    </citation>
    <scope>NUCLEOTIDE SEQUENCE</scope>
</reference>
<evidence type="ECO:0000313" key="2">
    <source>
        <dbReference type="EMBL" id="VEL14304.1"/>
    </source>
</evidence>
<dbReference type="Proteomes" id="UP000784294">
    <property type="component" value="Unassembled WGS sequence"/>
</dbReference>
<keyword evidence="3" id="KW-1185">Reference proteome</keyword>